<dbReference type="AlphaFoldDB" id="A0A5S5C7T2"/>
<gene>
    <name evidence="2" type="ORF">BCM02_10586</name>
</gene>
<evidence type="ECO:0000313" key="2">
    <source>
        <dbReference type="EMBL" id="TYP74542.1"/>
    </source>
</evidence>
<accession>A0A5S5C7T2</accession>
<dbReference type="Proteomes" id="UP000323257">
    <property type="component" value="Unassembled WGS sequence"/>
</dbReference>
<evidence type="ECO:0000313" key="3">
    <source>
        <dbReference type="Proteomes" id="UP000323257"/>
    </source>
</evidence>
<evidence type="ECO:0000256" key="1">
    <source>
        <dbReference type="SAM" id="Phobius"/>
    </source>
</evidence>
<keyword evidence="1" id="KW-0812">Transmembrane</keyword>
<reference evidence="2 3" key="1">
    <citation type="submission" date="2019-07" db="EMBL/GenBank/DDBJ databases">
        <title>Genomic Encyclopedia of Type Strains, Phase III (KMG-III): the genomes of soil and plant-associated and newly described type strains.</title>
        <authorList>
            <person name="Whitman W."/>
        </authorList>
    </citation>
    <scope>NUCLEOTIDE SEQUENCE [LARGE SCALE GENOMIC DNA]</scope>
    <source>
        <strain evidence="2 3">BL24</strain>
    </source>
</reference>
<proteinExistence type="predicted"/>
<keyword evidence="1" id="KW-0472">Membrane</keyword>
<keyword evidence="1" id="KW-1133">Transmembrane helix</keyword>
<feature type="transmembrane region" description="Helical" evidence="1">
    <location>
        <begin position="31"/>
        <end position="50"/>
    </location>
</feature>
<name>A0A5S5C7T2_9BACL</name>
<organism evidence="2 3">
    <name type="scientific">Paenibacillus methanolicus</name>
    <dbReference type="NCBI Taxonomy" id="582686"/>
    <lineage>
        <taxon>Bacteria</taxon>
        <taxon>Bacillati</taxon>
        <taxon>Bacillota</taxon>
        <taxon>Bacilli</taxon>
        <taxon>Bacillales</taxon>
        <taxon>Paenibacillaceae</taxon>
        <taxon>Paenibacillus</taxon>
    </lineage>
</organism>
<comment type="caution">
    <text evidence="2">The sequence shown here is derived from an EMBL/GenBank/DDBJ whole genome shotgun (WGS) entry which is preliminary data.</text>
</comment>
<sequence length="69" mass="7857">MSALNFVLVFILCLIVTYILAALGPIGYFIGIAIFFTLLINVVVLLRNIYKNMQAEYEKFPQATRVNEE</sequence>
<dbReference type="EMBL" id="VNHS01000005">
    <property type="protein sequence ID" value="TYP74542.1"/>
    <property type="molecule type" value="Genomic_DNA"/>
</dbReference>
<protein>
    <submittedName>
        <fullName evidence="2">Uncharacterized protein</fullName>
    </submittedName>
</protein>
<keyword evidence="3" id="KW-1185">Reference proteome</keyword>